<evidence type="ECO:0000313" key="1">
    <source>
        <dbReference type="EMBL" id="OHA60842.1"/>
    </source>
</evidence>
<dbReference type="Gene3D" id="2.60.40.10">
    <property type="entry name" value="Immunoglobulins"/>
    <property type="match status" value="1"/>
</dbReference>
<reference evidence="1 2" key="1">
    <citation type="journal article" date="2016" name="Nat. Commun.">
        <title>Thousands of microbial genomes shed light on interconnected biogeochemical processes in an aquifer system.</title>
        <authorList>
            <person name="Anantharaman K."/>
            <person name="Brown C.T."/>
            <person name="Hug L.A."/>
            <person name="Sharon I."/>
            <person name="Castelle C.J."/>
            <person name="Probst A.J."/>
            <person name="Thomas B.C."/>
            <person name="Singh A."/>
            <person name="Wilkins M.J."/>
            <person name="Karaoz U."/>
            <person name="Brodie E.L."/>
            <person name="Williams K.H."/>
            <person name="Hubbard S.S."/>
            <person name="Banfield J.F."/>
        </authorList>
    </citation>
    <scope>NUCLEOTIDE SEQUENCE [LARGE SCALE GENOMIC DNA]</scope>
</reference>
<dbReference type="Pfam" id="PF07610">
    <property type="entry name" value="DUF1573"/>
    <property type="match status" value="1"/>
</dbReference>
<comment type="caution">
    <text evidence="1">The sequence shown here is derived from an EMBL/GenBank/DDBJ whole genome shotgun (WGS) entry which is preliminary data.</text>
</comment>
<dbReference type="InterPro" id="IPR011467">
    <property type="entry name" value="DUF1573"/>
</dbReference>
<gene>
    <name evidence="1" type="ORF">A2569_02745</name>
</gene>
<dbReference type="EMBL" id="MHTL01000008">
    <property type="protein sequence ID" value="OHA60842.1"/>
    <property type="molecule type" value="Genomic_DNA"/>
</dbReference>
<protein>
    <recommendedName>
        <fullName evidence="3">DUF1573 domain-containing protein</fullName>
    </recommendedName>
</protein>
<evidence type="ECO:0008006" key="3">
    <source>
        <dbReference type="Google" id="ProtNLM"/>
    </source>
</evidence>
<name>A0A1G2QLG6_9BACT</name>
<proteinExistence type="predicted"/>
<evidence type="ECO:0000313" key="2">
    <source>
        <dbReference type="Proteomes" id="UP000177090"/>
    </source>
</evidence>
<dbReference type="Proteomes" id="UP000177090">
    <property type="component" value="Unassembled WGS sequence"/>
</dbReference>
<organism evidence="1 2">
    <name type="scientific">Candidatus Vogelbacteria bacterium RIFOXYD1_FULL_51_18</name>
    <dbReference type="NCBI Taxonomy" id="1802440"/>
    <lineage>
        <taxon>Bacteria</taxon>
        <taxon>Candidatus Vogeliibacteriota</taxon>
    </lineage>
</organism>
<accession>A0A1G2QLG6</accession>
<dbReference type="AlphaFoldDB" id="A0A1G2QLG6"/>
<dbReference type="InterPro" id="IPR013783">
    <property type="entry name" value="Ig-like_fold"/>
</dbReference>
<sequence>MNKVIIGIVITLIALGGIIWVARPSAQNAAPSPRASGGTLRVEGESSYNFGSISMAAGTVSRIFTLRNTGTGALTIKKIYTSCMCTTALLRLGGAASSSGELKQFGPFGMPGHGAVPSINQQIGPSEAATVDIVFDPAAHGPAGVGRIERVVTIENDAGDPVELSFSAQVTP</sequence>
<dbReference type="STRING" id="1802440.A2569_02745"/>